<evidence type="ECO:0000313" key="2">
    <source>
        <dbReference type="EMBL" id="KAA1114207.1"/>
    </source>
</evidence>
<organism evidence="2 3">
    <name type="scientific">Puccinia graminis f. sp. tritici</name>
    <dbReference type="NCBI Taxonomy" id="56615"/>
    <lineage>
        <taxon>Eukaryota</taxon>
        <taxon>Fungi</taxon>
        <taxon>Dikarya</taxon>
        <taxon>Basidiomycota</taxon>
        <taxon>Pucciniomycotina</taxon>
        <taxon>Pucciniomycetes</taxon>
        <taxon>Pucciniales</taxon>
        <taxon>Pucciniaceae</taxon>
        <taxon>Puccinia</taxon>
    </lineage>
</organism>
<dbReference type="AlphaFoldDB" id="A0A5B0QLU6"/>
<evidence type="ECO:0000256" key="1">
    <source>
        <dbReference type="SAM" id="MobiDB-lite"/>
    </source>
</evidence>
<feature type="region of interest" description="Disordered" evidence="1">
    <location>
        <begin position="33"/>
        <end position="53"/>
    </location>
</feature>
<gene>
    <name evidence="2" type="ORF">PGTUg99_029488</name>
</gene>
<proteinExistence type="predicted"/>
<dbReference type="Proteomes" id="UP000325313">
    <property type="component" value="Unassembled WGS sequence"/>
</dbReference>
<evidence type="ECO:0000313" key="3">
    <source>
        <dbReference type="Proteomes" id="UP000325313"/>
    </source>
</evidence>
<name>A0A5B0QLU6_PUCGR</name>
<sequence length="276" mass="29718">MGPPCSHSLSTSVLTATSSALCRRSHHLILVDPKQHRASSNNNQKRGAQQSTEHPFKLEKDYSVIGGLGGLITTTIFWNQRLFSLLSIIPGGIGIDVGAGISTAYLHSLQSRSPNQPSSSCTGISGGGQQCGVFVVLIVTLSSITIRCGSRGWYTGGVAVFQTRPSRALSFGQKVGRTRRRLGGNRLFSPVPERLDLLDSVTGTLCLPSPQDAAGDGGLAKAHLIFWMETDGGQQAHTVPVMNYQHPAKSDGFYTDSSSDNLRQCPYHTQFFGWTR</sequence>
<dbReference type="EMBL" id="VDEP01000273">
    <property type="protein sequence ID" value="KAA1114207.1"/>
    <property type="molecule type" value="Genomic_DNA"/>
</dbReference>
<accession>A0A5B0QLU6</accession>
<comment type="caution">
    <text evidence="2">The sequence shown here is derived from an EMBL/GenBank/DDBJ whole genome shotgun (WGS) entry which is preliminary data.</text>
</comment>
<reference evidence="2 3" key="1">
    <citation type="submission" date="2019-05" db="EMBL/GenBank/DDBJ databases">
        <title>Emergence of the Ug99 lineage of the wheat stem rust pathogen through somatic hybridization.</title>
        <authorList>
            <person name="Li F."/>
            <person name="Upadhyaya N.M."/>
            <person name="Sperschneider J."/>
            <person name="Matny O."/>
            <person name="Nguyen-Phuc H."/>
            <person name="Mago R."/>
            <person name="Raley C."/>
            <person name="Miller M.E."/>
            <person name="Silverstein K.A.T."/>
            <person name="Henningsen E."/>
            <person name="Hirsch C.D."/>
            <person name="Visser B."/>
            <person name="Pretorius Z.A."/>
            <person name="Steffenson B.J."/>
            <person name="Schwessinger B."/>
            <person name="Dodds P.N."/>
            <person name="Figueroa M."/>
        </authorList>
    </citation>
    <scope>NUCLEOTIDE SEQUENCE [LARGE SCALE GENOMIC DNA]</scope>
    <source>
        <strain evidence="2 3">Ug99</strain>
    </source>
</reference>
<feature type="compositionally biased region" description="Polar residues" evidence="1">
    <location>
        <begin position="38"/>
        <end position="53"/>
    </location>
</feature>
<protein>
    <submittedName>
        <fullName evidence="2">Uncharacterized protein</fullName>
    </submittedName>
</protein>